<proteinExistence type="predicted"/>
<protein>
    <submittedName>
        <fullName evidence="1">Uncharacterized protein</fullName>
    </submittedName>
</protein>
<evidence type="ECO:0000313" key="1">
    <source>
        <dbReference type="EMBL" id="NWB85376.1"/>
    </source>
</evidence>
<accession>A0A7Y7WPQ8</accession>
<evidence type="ECO:0000313" key="2">
    <source>
        <dbReference type="Proteomes" id="UP000522864"/>
    </source>
</evidence>
<dbReference type="EMBL" id="JACAQA010000005">
    <property type="protein sequence ID" value="NWB85376.1"/>
    <property type="molecule type" value="Genomic_DNA"/>
</dbReference>
<dbReference type="AlphaFoldDB" id="A0A7Y7WPQ8"/>
<reference evidence="1 2" key="1">
    <citation type="submission" date="2020-04" db="EMBL/GenBank/DDBJ databases">
        <title>Molecular characterization of pseudomonads from Agaricus bisporus reveal novel blotch 2 pathogens in Western Europe.</title>
        <authorList>
            <person name="Taparia T."/>
            <person name="Krijger M."/>
            <person name="Haynes E."/>
            <person name="Elpinstone J.G."/>
            <person name="Noble R."/>
            <person name="Van Der Wolf J."/>
        </authorList>
    </citation>
    <scope>NUCLEOTIDE SEQUENCE [LARGE SCALE GENOMIC DNA]</scope>
    <source>
        <strain evidence="1 2">G9001</strain>
    </source>
</reference>
<comment type="caution">
    <text evidence="1">The sequence shown here is derived from an EMBL/GenBank/DDBJ whole genome shotgun (WGS) entry which is preliminary data.</text>
</comment>
<dbReference type="Proteomes" id="UP000522864">
    <property type="component" value="Unassembled WGS sequence"/>
</dbReference>
<dbReference type="RefSeq" id="WP_152738491.1">
    <property type="nucleotide sequence ID" value="NZ_JACAQA010000005.1"/>
</dbReference>
<sequence length="89" mass="9869">MSRLAQCVEDARECAGLFRLGRDVEAALNMVEVFDAAQLALASAPGEVRQQWAQLLTRMLVCQESQDWLGLADWMEYELVGLLESAAIP</sequence>
<name>A0A7Y7WPQ8_9PSED</name>
<gene>
    <name evidence="1" type="ORF">HX830_10825</name>
</gene>
<organism evidence="1 2">
    <name type="scientific">Pseudomonas gingeri</name>
    <dbReference type="NCBI Taxonomy" id="117681"/>
    <lineage>
        <taxon>Bacteria</taxon>
        <taxon>Pseudomonadati</taxon>
        <taxon>Pseudomonadota</taxon>
        <taxon>Gammaproteobacteria</taxon>
        <taxon>Pseudomonadales</taxon>
        <taxon>Pseudomonadaceae</taxon>
        <taxon>Pseudomonas</taxon>
    </lineage>
</organism>